<dbReference type="Proteomes" id="UP000039217">
    <property type="component" value="Unassembled WGS sequence"/>
</dbReference>
<proteinExistence type="predicted"/>
<evidence type="ECO:0000313" key="4">
    <source>
        <dbReference type="Proteomes" id="UP000046947"/>
    </source>
</evidence>
<dbReference type="AlphaFoldDB" id="A0A655FJX0"/>
<dbReference type="Proteomes" id="UP000046947">
    <property type="component" value="Unassembled WGS sequence"/>
</dbReference>
<evidence type="ECO:0000313" key="1">
    <source>
        <dbReference type="EMBL" id="CFE87511.1"/>
    </source>
</evidence>
<reference evidence="3 4" key="1">
    <citation type="submission" date="2015-03" db="EMBL/GenBank/DDBJ databases">
        <authorList>
            <consortium name="Pathogen Informatics"/>
        </authorList>
    </citation>
    <scope>NUCLEOTIDE SEQUENCE [LARGE SCALE GENOMIC DNA]</scope>
    <source>
        <strain evidence="2 3">D00501624</strain>
        <strain evidence="1 4">H09601792</strain>
    </source>
</reference>
<dbReference type="EMBL" id="CQQC01001294">
    <property type="protein sequence ID" value="CNV82052.1"/>
    <property type="molecule type" value="Genomic_DNA"/>
</dbReference>
<sequence>MQRICSMLSQVPANAIGNRSLAKPGSMPFTYRLEFPARAASCKGLMISSGITCHGYCKNTGPLPTILIPAAKIRR</sequence>
<gene>
    <name evidence="2" type="ORF">ERS007661_03131</name>
    <name evidence="1" type="ORF">ERS007688_04642</name>
</gene>
<accession>A0A655FJX0</accession>
<organism evidence="2 3">
    <name type="scientific">Mycobacterium tuberculosis</name>
    <dbReference type="NCBI Taxonomy" id="1773"/>
    <lineage>
        <taxon>Bacteria</taxon>
        <taxon>Bacillati</taxon>
        <taxon>Actinomycetota</taxon>
        <taxon>Actinomycetes</taxon>
        <taxon>Mycobacteriales</taxon>
        <taxon>Mycobacteriaceae</taxon>
        <taxon>Mycobacterium</taxon>
        <taxon>Mycobacterium tuberculosis complex</taxon>
    </lineage>
</organism>
<evidence type="ECO:0000313" key="3">
    <source>
        <dbReference type="Proteomes" id="UP000039217"/>
    </source>
</evidence>
<evidence type="ECO:0000313" key="2">
    <source>
        <dbReference type="EMBL" id="CNV82052.1"/>
    </source>
</evidence>
<name>A0A655FJX0_MYCTX</name>
<protein>
    <submittedName>
        <fullName evidence="2">Uncharacterized protein</fullName>
    </submittedName>
</protein>
<dbReference type="EMBL" id="CFOH01001557">
    <property type="protein sequence ID" value="CFE87511.1"/>
    <property type="molecule type" value="Genomic_DNA"/>
</dbReference>